<gene>
    <name evidence="2" type="ORF">O181_007953</name>
</gene>
<reference evidence="2" key="1">
    <citation type="submission" date="2021-03" db="EMBL/GenBank/DDBJ databases">
        <title>Draft genome sequence of rust myrtle Austropuccinia psidii MF-1, a brazilian biotype.</title>
        <authorList>
            <person name="Quecine M.C."/>
            <person name="Pachon D.M.R."/>
            <person name="Bonatelli M.L."/>
            <person name="Correr F.H."/>
            <person name="Franceschini L.M."/>
            <person name="Leite T.F."/>
            <person name="Margarido G.R.A."/>
            <person name="Almeida C.A."/>
            <person name="Ferrarezi J.A."/>
            <person name="Labate C.A."/>
        </authorList>
    </citation>
    <scope>NUCLEOTIDE SEQUENCE</scope>
    <source>
        <strain evidence="2">MF-1</strain>
    </source>
</reference>
<accession>A0A9Q3BNH1</accession>
<comment type="caution">
    <text evidence="2">The sequence shown here is derived from an EMBL/GenBank/DDBJ whole genome shotgun (WGS) entry which is preliminary data.</text>
</comment>
<feature type="compositionally biased region" description="Pro residues" evidence="1">
    <location>
        <begin position="40"/>
        <end position="52"/>
    </location>
</feature>
<dbReference type="Proteomes" id="UP000765509">
    <property type="component" value="Unassembled WGS sequence"/>
</dbReference>
<feature type="region of interest" description="Disordered" evidence="1">
    <location>
        <begin position="38"/>
        <end position="84"/>
    </location>
</feature>
<sequence>MTKLHHHHVGRGIGASSKFQKITSSHALAFLRMSHTYAPAPAPSTAPAPAPAPANAQATTPTPALGTAQAISHTTAPTPPKNGQ</sequence>
<feature type="compositionally biased region" description="Low complexity" evidence="1">
    <location>
        <begin position="53"/>
        <end position="64"/>
    </location>
</feature>
<organism evidence="2 3">
    <name type="scientific">Austropuccinia psidii MF-1</name>
    <dbReference type="NCBI Taxonomy" id="1389203"/>
    <lineage>
        <taxon>Eukaryota</taxon>
        <taxon>Fungi</taxon>
        <taxon>Dikarya</taxon>
        <taxon>Basidiomycota</taxon>
        <taxon>Pucciniomycotina</taxon>
        <taxon>Pucciniomycetes</taxon>
        <taxon>Pucciniales</taxon>
        <taxon>Sphaerophragmiaceae</taxon>
        <taxon>Austropuccinia</taxon>
    </lineage>
</organism>
<keyword evidence="3" id="KW-1185">Reference proteome</keyword>
<proteinExistence type="predicted"/>
<evidence type="ECO:0000313" key="2">
    <source>
        <dbReference type="EMBL" id="MBW0468238.1"/>
    </source>
</evidence>
<dbReference type="AlphaFoldDB" id="A0A9Q3BNH1"/>
<protein>
    <submittedName>
        <fullName evidence="2">Uncharacterized protein</fullName>
    </submittedName>
</protein>
<dbReference type="EMBL" id="AVOT02001804">
    <property type="protein sequence ID" value="MBW0468238.1"/>
    <property type="molecule type" value="Genomic_DNA"/>
</dbReference>
<evidence type="ECO:0000313" key="3">
    <source>
        <dbReference type="Proteomes" id="UP000765509"/>
    </source>
</evidence>
<evidence type="ECO:0000256" key="1">
    <source>
        <dbReference type="SAM" id="MobiDB-lite"/>
    </source>
</evidence>
<name>A0A9Q3BNH1_9BASI</name>